<proteinExistence type="predicted"/>
<sequence length="26" mass="3005">MFAFVTSRTMNIVFEQNSIVYNVCSC</sequence>
<dbReference type="EMBL" id="GBRH01182399">
    <property type="protein sequence ID" value="JAE15497.1"/>
    <property type="molecule type" value="Transcribed_RNA"/>
</dbReference>
<protein>
    <submittedName>
        <fullName evidence="1">Uncharacterized protein</fullName>
    </submittedName>
</protein>
<accession>A0A0A9FT98</accession>
<evidence type="ECO:0000313" key="1">
    <source>
        <dbReference type="EMBL" id="JAE15497.1"/>
    </source>
</evidence>
<organism evidence="1">
    <name type="scientific">Arundo donax</name>
    <name type="common">Giant reed</name>
    <name type="synonym">Donax arundinaceus</name>
    <dbReference type="NCBI Taxonomy" id="35708"/>
    <lineage>
        <taxon>Eukaryota</taxon>
        <taxon>Viridiplantae</taxon>
        <taxon>Streptophyta</taxon>
        <taxon>Embryophyta</taxon>
        <taxon>Tracheophyta</taxon>
        <taxon>Spermatophyta</taxon>
        <taxon>Magnoliopsida</taxon>
        <taxon>Liliopsida</taxon>
        <taxon>Poales</taxon>
        <taxon>Poaceae</taxon>
        <taxon>PACMAD clade</taxon>
        <taxon>Arundinoideae</taxon>
        <taxon>Arundineae</taxon>
        <taxon>Arundo</taxon>
    </lineage>
</organism>
<reference evidence="1" key="1">
    <citation type="submission" date="2014-09" db="EMBL/GenBank/DDBJ databases">
        <authorList>
            <person name="Magalhaes I.L.F."/>
            <person name="Oliveira U."/>
            <person name="Santos F.R."/>
            <person name="Vidigal T.H.D.A."/>
            <person name="Brescovit A.D."/>
            <person name="Santos A.J."/>
        </authorList>
    </citation>
    <scope>NUCLEOTIDE SEQUENCE</scope>
    <source>
        <tissue evidence="1">Shoot tissue taken approximately 20 cm above the soil surface</tissue>
    </source>
</reference>
<reference evidence="1" key="2">
    <citation type="journal article" date="2015" name="Data Brief">
        <title>Shoot transcriptome of the giant reed, Arundo donax.</title>
        <authorList>
            <person name="Barrero R.A."/>
            <person name="Guerrero F.D."/>
            <person name="Moolhuijzen P."/>
            <person name="Goolsby J.A."/>
            <person name="Tidwell J."/>
            <person name="Bellgard S.E."/>
            <person name="Bellgard M.I."/>
        </authorList>
    </citation>
    <scope>NUCLEOTIDE SEQUENCE</scope>
    <source>
        <tissue evidence="1">Shoot tissue taken approximately 20 cm above the soil surface</tissue>
    </source>
</reference>
<dbReference type="AlphaFoldDB" id="A0A0A9FT98"/>
<name>A0A0A9FT98_ARUDO</name>